<evidence type="ECO:0000256" key="8">
    <source>
        <dbReference type="ARBA" id="ARBA00047196"/>
    </source>
</evidence>
<keyword evidence="1" id="KW-0408">Iron</keyword>
<accession>A0A7C4D7U0</accession>
<name>A0A7C4D7U0_STAMA</name>
<dbReference type="EC" id="4.2.1.182" evidence="7"/>
<evidence type="ECO:0000313" key="10">
    <source>
        <dbReference type="EMBL" id="HGM58762.1"/>
    </source>
</evidence>
<dbReference type="PANTHER" id="PTHR36577">
    <property type="entry name" value="DUF521 DOMAIN PROTEIN (AFU_ORTHOLOGUE AFUA_6G00490)"/>
    <property type="match status" value="1"/>
</dbReference>
<comment type="similarity">
    <text evidence="5">Belongs to the AcnX type II large subunit family.</text>
</comment>
<feature type="domain" description="Phosphomevalonate dehydratase large subunit-like" evidence="9">
    <location>
        <begin position="1"/>
        <end position="374"/>
    </location>
</feature>
<evidence type="ECO:0000256" key="5">
    <source>
        <dbReference type="ARBA" id="ARBA00046333"/>
    </source>
</evidence>
<comment type="caution">
    <text evidence="10">The sequence shown here is derived from an EMBL/GenBank/DDBJ whole genome shotgun (WGS) entry which is preliminary data.</text>
</comment>
<dbReference type="GO" id="GO:0016829">
    <property type="term" value="F:lyase activity"/>
    <property type="evidence" value="ECO:0007669"/>
    <property type="project" value="UniProtKB-KW"/>
</dbReference>
<evidence type="ECO:0000256" key="4">
    <source>
        <dbReference type="ARBA" id="ARBA00045299"/>
    </source>
</evidence>
<dbReference type="AlphaFoldDB" id="A0A7C4D7U0"/>
<evidence type="ECO:0000256" key="2">
    <source>
        <dbReference type="ARBA" id="ARBA00023239"/>
    </source>
</evidence>
<evidence type="ECO:0000256" key="7">
    <source>
        <dbReference type="ARBA" id="ARBA00047176"/>
    </source>
</evidence>
<evidence type="ECO:0000256" key="6">
    <source>
        <dbReference type="ARBA" id="ARBA00046520"/>
    </source>
</evidence>
<sequence length="380" mass="42792">MLSGEKGFIVAKMMELIVKMCEAYGCEKLVRVNHVHVSGVSYVNIGDYGLEFIKDIHSYRPRASVYTTTNPVCVDLTGLSRILSNEFIDKQLVINKYFEEMGFQPTYSCIPYYFRKPSVNEHLAWGESSAVIYANSVFGARTNREGAPLTIASSITGYTYFAGMHMDENRVVKISLNVDRDVEPELYGALGYWIGENIHETPIIKGIVENYSSIKIMLASAAATGDFALVVIDKITPKGSYRVSDYLEKISVGFKDIEENVFRGREEGYVLGYIGCPHLDPLEFRTLVEKFSNRRVKRECGFLVSIPYPFLSIFRSEIDFLRKRGVDVVAGTCPIVSKLTVKPDLVLTNSGKAFFYFKNIHGLNVRIASFETIIDNVTEK</sequence>
<comment type="subunit">
    <text evidence="6">Heterodimer composed of a large subunit (PMDh-L) and a small subunit (PMDh-S).</text>
</comment>
<reference evidence="10" key="1">
    <citation type="journal article" date="2020" name="mSystems">
        <title>Genome- and Community-Level Interaction Insights into Carbon Utilization and Element Cycling Functions of Hydrothermarchaeota in Hydrothermal Sediment.</title>
        <authorList>
            <person name="Zhou Z."/>
            <person name="Liu Y."/>
            <person name="Xu W."/>
            <person name="Pan J."/>
            <person name="Luo Z.H."/>
            <person name="Li M."/>
        </authorList>
    </citation>
    <scope>NUCLEOTIDE SEQUENCE [LARGE SCALE GENOMIC DNA]</scope>
    <source>
        <strain evidence="10">SpSt-642</strain>
    </source>
</reference>
<organism evidence="10">
    <name type="scientific">Staphylothermus marinus</name>
    <dbReference type="NCBI Taxonomy" id="2280"/>
    <lineage>
        <taxon>Archaea</taxon>
        <taxon>Thermoproteota</taxon>
        <taxon>Thermoprotei</taxon>
        <taxon>Desulfurococcales</taxon>
        <taxon>Desulfurococcaceae</taxon>
        <taxon>Staphylothermus</taxon>
    </lineage>
</organism>
<dbReference type="PANTHER" id="PTHR36577:SF3">
    <property type="entry name" value="DUF521 DOMAIN PROTEIN (AFU_ORTHOLOGUE AFUA_6G00490)"/>
    <property type="match status" value="1"/>
</dbReference>
<gene>
    <name evidence="10" type="ORF">ENU14_04165</name>
</gene>
<dbReference type="InterPro" id="IPR007506">
    <property type="entry name" value="PMDh-L-like_dom"/>
</dbReference>
<proteinExistence type="inferred from homology"/>
<dbReference type="EMBL" id="DTBJ01000031">
    <property type="protein sequence ID" value="HGM58762.1"/>
    <property type="molecule type" value="Genomic_DNA"/>
</dbReference>
<evidence type="ECO:0000259" key="9">
    <source>
        <dbReference type="Pfam" id="PF04412"/>
    </source>
</evidence>
<dbReference type="Pfam" id="PF04412">
    <property type="entry name" value="AcnX"/>
    <property type="match status" value="1"/>
</dbReference>
<comment type="catalytic activity">
    <reaction evidence="3">
        <text>(R)-5-phosphomevalonate = (2E)-3-methyl-5-phosphooxypent-2-enoate + H2O</text>
        <dbReference type="Rhea" id="RHEA:78975"/>
        <dbReference type="ChEBI" id="CHEBI:15377"/>
        <dbReference type="ChEBI" id="CHEBI:58146"/>
        <dbReference type="ChEBI" id="CHEBI:229665"/>
        <dbReference type="EC" id="4.2.1.182"/>
    </reaction>
    <physiologicalReaction direction="left-to-right" evidence="3">
        <dbReference type="Rhea" id="RHEA:78976"/>
    </physiologicalReaction>
</comment>
<protein>
    <recommendedName>
        <fullName evidence="8">Phosphomevalonate dehydratase large subunit</fullName>
        <ecNumber evidence="7">4.2.1.182</ecNumber>
    </recommendedName>
</protein>
<comment type="function">
    <text evidence="4">Component of a hydro-lyase that catalyzes the dehydration of mevalonate 5-phosphate (MVA5P) to form trans-anhydromevalonate 5-phosphate (tAHMP). Involved in the archaeal mevalonate (MVA) pathway, which provides fundamental precursors for isoprenoid biosynthesis, such as isopentenyl diphosphate (IPP) and dimethylallyl diphosphate (DMAPP).</text>
</comment>
<evidence type="ECO:0000256" key="1">
    <source>
        <dbReference type="ARBA" id="ARBA00023004"/>
    </source>
</evidence>
<keyword evidence="2" id="KW-0456">Lyase</keyword>
<evidence type="ECO:0000256" key="3">
    <source>
        <dbReference type="ARBA" id="ARBA00045120"/>
    </source>
</evidence>